<name>A0A2D3W2H1_9BACT</name>
<dbReference type="AlphaFoldDB" id="A0A2D3W2H1"/>
<evidence type="ECO:0000256" key="2">
    <source>
        <dbReference type="ARBA" id="ARBA00022723"/>
    </source>
</evidence>
<dbReference type="GO" id="GO:0016788">
    <property type="term" value="F:hydrolase activity, acting on ester bonds"/>
    <property type="evidence" value="ECO:0007669"/>
    <property type="project" value="InterPro"/>
</dbReference>
<reference evidence="6 7" key="1">
    <citation type="journal article" date="2017" name="Front. Microbiol.">
        <title>Comparative Genomic Analysis of the Class Epsilonproteobacteria and Proposed Reclassification to Epsilonbacteraeota (phyl. nov.).</title>
        <authorList>
            <person name="Waite D.W."/>
            <person name="Vanwonterghem I."/>
            <person name="Rinke C."/>
            <person name="Parks D.H."/>
            <person name="Zhang Y."/>
            <person name="Takai K."/>
            <person name="Sievert S.M."/>
            <person name="Simon J."/>
            <person name="Campbell B.J."/>
            <person name="Hanson T.E."/>
            <person name="Woyke T."/>
            <person name="Klotz M.G."/>
            <person name="Hugenholtz P."/>
        </authorList>
    </citation>
    <scope>NUCLEOTIDE SEQUENCE [LARGE SCALE GENOMIC DNA]</scope>
    <source>
        <strain evidence="6">UBA11420</strain>
    </source>
</reference>
<accession>A0A2D3W2H1</accession>
<dbReference type="EMBL" id="DLUG01000241">
    <property type="protein sequence ID" value="DAB35592.1"/>
    <property type="molecule type" value="Genomic_DNA"/>
</dbReference>
<evidence type="ECO:0000256" key="1">
    <source>
        <dbReference type="ARBA" id="ARBA00001947"/>
    </source>
</evidence>
<evidence type="ECO:0000313" key="6">
    <source>
        <dbReference type="EMBL" id="DAB35592.1"/>
    </source>
</evidence>
<protein>
    <submittedName>
        <fullName evidence="6">Succinylglutamate desuccinylase</fullName>
    </submittedName>
</protein>
<organism evidence="6 7">
    <name type="scientific">Sulfurospirillum cavolei</name>
    <dbReference type="NCBI Taxonomy" id="366522"/>
    <lineage>
        <taxon>Bacteria</taxon>
        <taxon>Pseudomonadati</taxon>
        <taxon>Campylobacterota</taxon>
        <taxon>Epsilonproteobacteria</taxon>
        <taxon>Campylobacterales</taxon>
        <taxon>Sulfurospirillaceae</taxon>
        <taxon>Sulfurospirillum</taxon>
    </lineage>
</organism>
<evidence type="ECO:0000256" key="3">
    <source>
        <dbReference type="ARBA" id="ARBA00022801"/>
    </source>
</evidence>
<sequence>MQRTFIYDSRIPRRLRRLFDCSHTRRPQRGSKRMREEVLFEISSLSRNPLKVKGYRFGREGTTPSCVIVGPMTGNAIDQLWIASQVVRFLRQQELANAAFIKGEILVVPTVNPYSFNMGKSFWPLDNTDIDVMFPGYDKGETTQRIAARLFEKTNNYDYAILLEARKDHVECIPYVKVLQTGRENIDHARAFGLDFIHLKEPSPSDTVSLNYNWQIWNAQSFSLVSGKKGVLQKNEANKVIDAIIRFLSQKGLIDYATFAASSGNIITQNDIEAIKSTAAGLFDALVPIGECVVHGQPLGRIFNALEGTLMQTIISPCDGIVSCRYDYSMIFQNAIAYRIIKAEAALNRYM</sequence>
<keyword evidence="3" id="KW-0378">Hydrolase</keyword>
<dbReference type="SUPFAM" id="SSF53187">
    <property type="entry name" value="Zn-dependent exopeptidases"/>
    <property type="match status" value="1"/>
</dbReference>
<dbReference type="Pfam" id="PF24827">
    <property type="entry name" value="AstE_AspA_cat"/>
    <property type="match status" value="1"/>
</dbReference>
<evidence type="ECO:0000313" key="7">
    <source>
        <dbReference type="Proteomes" id="UP000231638"/>
    </source>
</evidence>
<dbReference type="Proteomes" id="UP000231638">
    <property type="component" value="Unassembled WGS sequence"/>
</dbReference>
<dbReference type="PANTHER" id="PTHR37326">
    <property type="entry name" value="BLL3975 PROTEIN"/>
    <property type="match status" value="1"/>
</dbReference>
<gene>
    <name evidence="6" type="ORF">CFH80_09335</name>
</gene>
<dbReference type="STRING" id="366522.GCA_001548055_01832"/>
<keyword evidence="4" id="KW-0862">Zinc</keyword>
<comment type="caution">
    <text evidence="6">The sequence shown here is derived from an EMBL/GenBank/DDBJ whole genome shotgun (WGS) entry which is preliminary data.</text>
</comment>
<proteinExistence type="predicted"/>
<dbReference type="GO" id="GO:0046872">
    <property type="term" value="F:metal ion binding"/>
    <property type="evidence" value="ECO:0007669"/>
    <property type="project" value="UniProtKB-KW"/>
</dbReference>
<dbReference type="Gene3D" id="3.40.630.10">
    <property type="entry name" value="Zn peptidases"/>
    <property type="match status" value="1"/>
</dbReference>
<feature type="domain" description="Succinylglutamate desuccinylase/Aspartoacylase catalytic" evidence="5">
    <location>
        <begin position="67"/>
        <end position="248"/>
    </location>
</feature>
<comment type="cofactor">
    <cofactor evidence="1">
        <name>Zn(2+)</name>
        <dbReference type="ChEBI" id="CHEBI:29105"/>
    </cofactor>
</comment>
<dbReference type="CDD" id="cd06253">
    <property type="entry name" value="M14_ASTE_ASPA-like"/>
    <property type="match status" value="1"/>
</dbReference>
<evidence type="ECO:0000256" key="4">
    <source>
        <dbReference type="ARBA" id="ARBA00022833"/>
    </source>
</evidence>
<dbReference type="InterPro" id="IPR055438">
    <property type="entry name" value="AstE_AspA_cat"/>
</dbReference>
<keyword evidence="2" id="KW-0479">Metal-binding</keyword>
<dbReference type="PANTHER" id="PTHR37326:SF1">
    <property type="entry name" value="BLL3975 PROTEIN"/>
    <property type="match status" value="1"/>
</dbReference>
<dbReference type="InterPro" id="IPR053138">
    <property type="entry name" value="N-alpha-Ac-DABA_deacetylase"/>
</dbReference>
<evidence type="ECO:0000259" key="5">
    <source>
        <dbReference type="Pfam" id="PF24827"/>
    </source>
</evidence>